<dbReference type="RefSeq" id="WP_048402783.1">
    <property type="nucleotide sequence ID" value="NZ_WIVU01000035.1"/>
</dbReference>
<dbReference type="InterPro" id="IPR027417">
    <property type="entry name" value="P-loop_NTPase"/>
</dbReference>
<dbReference type="EMBL" id="WIWI01000035">
    <property type="protein sequence ID" value="MQT90293.1"/>
    <property type="molecule type" value="Genomic_DNA"/>
</dbReference>
<evidence type="ECO:0000313" key="4">
    <source>
        <dbReference type="Proteomes" id="UP000489190"/>
    </source>
</evidence>
<proteinExistence type="predicted"/>
<dbReference type="Gene3D" id="3.40.50.300">
    <property type="entry name" value="P-loop containing nucleotide triphosphate hydrolases"/>
    <property type="match status" value="1"/>
</dbReference>
<organism evidence="2 3">
    <name type="scientific">Pseudomonas helleri</name>
    <dbReference type="NCBI Taxonomy" id="1608996"/>
    <lineage>
        <taxon>Bacteria</taxon>
        <taxon>Pseudomonadati</taxon>
        <taxon>Pseudomonadota</taxon>
        <taxon>Gammaproteobacteria</taxon>
        <taxon>Pseudomonadales</taxon>
        <taxon>Pseudomonadaceae</taxon>
        <taxon>Pseudomonas</taxon>
    </lineage>
</organism>
<dbReference type="Proteomes" id="UP000489190">
    <property type="component" value="Unassembled WGS sequence"/>
</dbReference>
<keyword evidence="2" id="KW-0547">Nucleotide-binding</keyword>
<keyword evidence="2" id="KW-0067">ATP-binding</keyword>
<reference evidence="3 4" key="1">
    <citation type="submission" date="2019-10" db="EMBL/GenBank/DDBJ databases">
        <title>Evaluation of single-gene subtyping targets for Pseudomonas.</title>
        <authorList>
            <person name="Reichler S.J."/>
            <person name="Orsi R.H."/>
            <person name="Wiedmann M."/>
            <person name="Martin N.H."/>
            <person name="Murphy S.I."/>
        </authorList>
    </citation>
    <scope>NUCLEOTIDE SEQUENCE [LARGE SCALE GENOMIC DNA]</scope>
    <source>
        <strain evidence="2 3">FSL R10-1637</strain>
        <strain evidence="1 4">FSL R10-3254</strain>
    </source>
</reference>
<gene>
    <name evidence="2" type="ORF">GHO27_16575</name>
    <name evidence="1" type="ORF">GHO39_14290</name>
</gene>
<protein>
    <submittedName>
        <fullName evidence="2">ATP-binding protein</fullName>
    </submittedName>
</protein>
<evidence type="ECO:0000313" key="3">
    <source>
        <dbReference type="Proteomes" id="UP000478064"/>
    </source>
</evidence>
<evidence type="ECO:0000313" key="2">
    <source>
        <dbReference type="EMBL" id="MQU07304.1"/>
    </source>
</evidence>
<name>A0A6L5HV75_9PSED</name>
<dbReference type="AlphaFoldDB" id="A0A6L5HV75"/>
<dbReference type="SUPFAM" id="SSF52540">
    <property type="entry name" value="P-loop containing nucleoside triphosphate hydrolases"/>
    <property type="match status" value="1"/>
</dbReference>
<evidence type="ECO:0000313" key="1">
    <source>
        <dbReference type="EMBL" id="MQT90293.1"/>
    </source>
</evidence>
<sequence length="1017" mass="113170">MSSLIRWVENLITETSRFAVSRDLPDYCDLQTIVRLTEDDRTRHPGLKAPYILVNDEGDYCTVYAVAGSFCDTDEAAAVNEPYSWSGRLERMTQALTAHYRRHGHKVSLVFEDDPEQGRKEVQRLLAPQYVSVKRTGIDMTPILDEHVEKLAPWVSRERCYMVCYTGRKALSAHELVDENKRLKELIGQSPDAKFGQNPVLAEMAGLKIRHDGFLSAVESAFSDNGQGVLLELLDAHDVGQALRSQVDREGTSDAWQPLLPDDPITPHGVRQGDDHTPFLAPHLNFQLMNQDMETHGNKLCINGTWHGTLSVALGPQAPQTFAHLKALVPRGVPWRVRMDLMPGGMKSLGAKKSTLDFMAFVPALRPVWNSIETLTRIEQEEPVCVMTIMASTWGDSKATVTRNLTLLTQAFQSWGVCEVTQTFGNPVRAWASTLVASNKGSGPHLLYPPLSEALNLLPITRPASAWEDDGNALFPTLDGKLYPVGLATSKQNKLTNVIVGSPGLGKSVLLNALGNTMVSSAQRQLPFIAGVDKGFSMQGQVALLRDSLPPERKDEVVGIVLQNSTKHCRNLFDIQLGARFPIPHERNWIISMLTAMCIDPSTGNPPNERDTRQILERIISMAYTANAETSPRAWTRGVVPVVDAALDKSGLIERYPAQWWESTTWYEVRDLLFEAGFVQEAQRAQFQAVPELADMTSFLNHEDVQGAFGRVQRDESQEVLLEYLHRCMTDATNEFKMLAGRTQFVISPRTRVIAIDLNNVMGDDSKSGHLKTGIMFLFAGQVAGGDFVLPQYKEALLEAVPKLYHPLHKDRLEQLDQEVKTKVYDELHNAAKVPFIFPMLETQDREQRKFGVRTVLSSQYVRDFPDAILRSANSLFMMEVDPDDEHLLIDRFKVPKVTIRTFQRTGSGPAADGSGVPFLGVFRIKGGGTLARILKNALGPLELWALNSSPTDSSLRRLLYEEVGGATARAMLAEAFPQGTAEKLVALRQKEAGEADENNVIRTLANELITRRGYNL</sequence>
<comment type="caution">
    <text evidence="2">The sequence shown here is derived from an EMBL/GenBank/DDBJ whole genome shotgun (WGS) entry which is preliminary data.</text>
</comment>
<dbReference type="Proteomes" id="UP000478064">
    <property type="component" value="Unassembled WGS sequence"/>
</dbReference>
<dbReference type="GO" id="GO:0005524">
    <property type="term" value="F:ATP binding"/>
    <property type="evidence" value="ECO:0007669"/>
    <property type="project" value="UniProtKB-KW"/>
</dbReference>
<dbReference type="EMBL" id="WIVU01000035">
    <property type="protein sequence ID" value="MQU07304.1"/>
    <property type="molecule type" value="Genomic_DNA"/>
</dbReference>
<accession>A0A6L5HV75</accession>